<dbReference type="EMBL" id="BKAU01000001">
    <property type="protein sequence ID" value="GEP95839.1"/>
    <property type="molecule type" value="Genomic_DNA"/>
</dbReference>
<dbReference type="OrthoDB" id="1452822at2"/>
<dbReference type="InterPro" id="IPR006860">
    <property type="entry name" value="FecR"/>
</dbReference>
<keyword evidence="1" id="KW-0472">Membrane</keyword>
<protein>
    <submittedName>
        <fullName evidence="4">Iron dicitrate transporter FecR</fullName>
    </submittedName>
</protein>
<dbReference type="PANTHER" id="PTHR30273">
    <property type="entry name" value="PERIPLASMIC SIGNAL SENSOR AND SIGMA FACTOR ACTIVATOR FECR-RELATED"/>
    <property type="match status" value="1"/>
</dbReference>
<evidence type="ECO:0000313" key="4">
    <source>
        <dbReference type="EMBL" id="GEP95839.1"/>
    </source>
</evidence>
<proteinExistence type="predicted"/>
<dbReference type="Gene3D" id="3.55.50.30">
    <property type="match status" value="1"/>
</dbReference>
<dbReference type="Proteomes" id="UP000321436">
    <property type="component" value="Unassembled WGS sequence"/>
</dbReference>
<feature type="domain" description="FecR protein" evidence="2">
    <location>
        <begin position="194"/>
        <end position="290"/>
    </location>
</feature>
<feature type="domain" description="Protein FecR C-terminal" evidence="3">
    <location>
        <begin position="333"/>
        <end position="399"/>
    </location>
</feature>
<evidence type="ECO:0000259" key="3">
    <source>
        <dbReference type="Pfam" id="PF16344"/>
    </source>
</evidence>
<keyword evidence="5" id="KW-1185">Reference proteome</keyword>
<accession>A0A512RJF4</accession>
<dbReference type="FunFam" id="2.60.120.1440:FF:000001">
    <property type="entry name" value="Putative anti-sigma factor"/>
    <property type="match status" value="1"/>
</dbReference>
<name>A0A512RJF4_9BACT</name>
<dbReference type="GO" id="GO:0016989">
    <property type="term" value="F:sigma factor antagonist activity"/>
    <property type="evidence" value="ECO:0007669"/>
    <property type="project" value="TreeGrafter"/>
</dbReference>
<dbReference type="Gene3D" id="2.60.120.1440">
    <property type="match status" value="1"/>
</dbReference>
<dbReference type="AlphaFoldDB" id="A0A512RJF4"/>
<dbReference type="InterPro" id="IPR012373">
    <property type="entry name" value="Ferrdict_sens_TM"/>
</dbReference>
<dbReference type="RefSeq" id="WP_146860491.1">
    <property type="nucleotide sequence ID" value="NZ_BKAU01000001.1"/>
</dbReference>
<evidence type="ECO:0000313" key="5">
    <source>
        <dbReference type="Proteomes" id="UP000321436"/>
    </source>
</evidence>
<organism evidence="4 5">
    <name type="scientific">Chitinophaga cymbidii</name>
    <dbReference type="NCBI Taxonomy" id="1096750"/>
    <lineage>
        <taxon>Bacteria</taxon>
        <taxon>Pseudomonadati</taxon>
        <taxon>Bacteroidota</taxon>
        <taxon>Chitinophagia</taxon>
        <taxon>Chitinophagales</taxon>
        <taxon>Chitinophagaceae</taxon>
        <taxon>Chitinophaga</taxon>
    </lineage>
</organism>
<dbReference type="Pfam" id="PF04773">
    <property type="entry name" value="FecR"/>
    <property type="match status" value="1"/>
</dbReference>
<evidence type="ECO:0000259" key="2">
    <source>
        <dbReference type="Pfam" id="PF04773"/>
    </source>
</evidence>
<evidence type="ECO:0000256" key="1">
    <source>
        <dbReference type="SAM" id="Phobius"/>
    </source>
</evidence>
<feature type="transmembrane region" description="Helical" evidence="1">
    <location>
        <begin position="109"/>
        <end position="128"/>
    </location>
</feature>
<keyword evidence="1" id="KW-0812">Transmembrane</keyword>
<comment type="caution">
    <text evidence="4">The sequence shown here is derived from an EMBL/GenBank/DDBJ whole genome shotgun (WGS) entry which is preliminary data.</text>
</comment>
<reference evidence="4 5" key="1">
    <citation type="submission" date="2019-07" db="EMBL/GenBank/DDBJ databases">
        <title>Whole genome shotgun sequence of Chitinophaga cymbidii NBRC 109752.</title>
        <authorList>
            <person name="Hosoyama A."/>
            <person name="Uohara A."/>
            <person name="Ohji S."/>
            <person name="Ichikawa N."/>
        </authorList>
    </citation>
    <scope>NUCLEOTIDE SEQUENCE [LARGE SCALE GENOMIC DNA]</scope>
    <source>
        <strain evidence="4 5">NBRC 109752</strain>
    </source>
</reference>
<gene>
    <name evidence="4" type="ORF">CCY01nite_20990</name>
</gene>
<dbReference type="Pfam" id="PF16344">
    <property type="entry name" value="FecR_C"/>
    <property type="match status" value="1"/>
</dbReference>
<dbReference type="PANTHER" id="PTHR30273:SF2">
    <property type="entry name" value="PROTEIN FECR"/>
    <property type="match status" value="1"/>
</dbReference>
<sequence length="401" mass="44562">MQRISYLILRHLREELSAQEREELQYWIQSAPENRDFFEKCTDDERLRQQLQEYGKTDTDAGWERFAAAHQLPSGKSRWPMISGKDRGGMFSGNARQPQPPGKTAKLRWWMAAAAAVLLLAVTGVYLLQRPAPQPVIVQQQEILPGSSKAVLTLADGTTVPLDSAGNRMIRPGIVQQGGQLQYDNATEAVSYNVLATPKGGQFRLSLPDGTKVWLNAASSLRYPTAFTGAERAVEVTGEAYFEVTPDAGKPFRVAAAGQAVIEVLGTRFNVNAYPDESSINTTLLEGAVKVSAGQRSTVLKPGEQAQVNASGHISVMADVDLEEAIAWKNELFYFRNADVRAVMRQLERWYDVKVEYAGEIPERRFQGEIQRNLPLADVLEGLKNTGIRFTIEERTIIVRP</sequence>
<keyword evidence="1" id="KW-1133">Transmembrane helix</keyword>
<dbReference type="InterPro" id="IPR032508">
    <property type="entry name" value="FecR_C"/>
</dbReference>